<keyword evidence="3" id="KW-0597">Phosphoprotein</keyword>
<dbReference type="PANTHER" id="PTHR45527">
    <property type="entry name" value="NONRIBOSOMAL PEPTIDE SYNTHETASE"/>
    <property type="match status" value="1"/>
</dbReference>
<dbReference type="Gene3D" id="1.10.1200.10">
    <property type="entry name" value="ACP-like"/>
    <property type="match status" value="2"/>
</dbReference>
<dbReference type="InterPro" id="IPR001242">
    <property type="entry name" value="Condensation_dom"/>
</dbReference>
<dbReference type="Gene3D" id="3.30.559.30">
    <property type="entry name" value="Nonribosomal peptide synthetase, condensation domain"/>
    <property type="match status" value="5"/>
</dbReference>
<name>A0A229SHS2_9PSEU</name>
<dbReference type="InterPro" id="IPR036736">
    <property type="entry name" value="ACP-like_sf"/>
</dbReference>
<dbReference type="PROSITE" id="PS00455">
    <property type="entry name" value="AMP_BINDING"/>
    <property type="match status" value="2"/>
</dbReference>
<evidence type="ECO:0000256" key="3">
    <source>
        <dbReference type="ARBA" id="ARBA00022553"/>
    </source>
</evidence>
<dbReference type="InterPro" id="IPR009081">
    <property type="entry name" value="PP-bd_ACP"/>
</dbReference>
<evidence type="ECO:0000256" key="1">
    <source>
        <dbReference type="ARBA" id="ARBA00001957"/>
    </source>
</evidence>
<dbReference type="Gene3D" id="3.30.300.30">
    <property type="match status" value="2"/>
</dbReference>
<dbReference type="Gene3D" id="2.30.38.10">
    <property type="entry name" value="Luciferase, Domain 3"/>
    <property type="match status" value="2"/>
</dbReference>
<dbReference type="NCBIfam" id="TIGR01733">
    <property type="entry name" value="AA-adenyl-dom"/>
    <property type="match status" value="2"/>
</dbReference>
<dbReference type="NCBIfam" id="TIGR01720">
    <property type="entry name" value="NRPS-para261"/>
    <property type="match status" value="1"/>
</dbReference>
<comment type="caution">
    <text evidence="8">The sequence shown here is derived from an EMBL/GenBank/DDBJ whole genome shotgun (WGS) entry which is preliminary data.</text>
</comment>
<feature type="domain" description="Carrier" evidence="7">
    <location>
        <begin position="938"/>
        <end position="1012"/>
    </location>
</feature>
<protein>
    <submittedName>
        <fullName evidence="8">Non-ribosomal peptide synthetase</fullName>
    </submittedName>
</protein>
<evidence type="ECO:0000256" key="6">
    <source>
        <dbReference type="SAM" id="MobiDB-lite"/>
    </source>
</evidence>
<dbReference type="GO" id="GO:0008610">
    <property type="term" value="P:lipid biosynthetic process"/>
    <property type="evidence" value="ECO:0007669"/>
    <property type="project" value="UniProtKB-ARBA"/>
</dbReference>
<dbReference type="PROSITE" id="PS50075">
    <property type="entry name" value="CARRIER"/>
    <property type="match status" value="2"/>
</dbReference>
<dbReference type="InterPro" id="IPR010060">
    <property type="entry name" value="NRPS_synth"/>
</dbReference>
<dbReference type="InterPro" id="IPR025110">
    <property type="entry name" value="AMP-bd_C"/>
</dbReference>
<dbReference type="RefSeq" id="WP_093932286.1">
    <property type="nucleotide sequence ID" value="NZ_NMQT01000012.1"/>
</dbReference>
<dbReference type="SUPFAM" id="SSF56801">
    <property type="entry name" value="Acetyl-CoA synthetase-like"/>
    <property type="match status" value="2"/>
</dbReference>
<organism evidence="8 9">
    <name type="scientific">Amycolatopsis thailandensis</name>
    <dbReference type="NCBI Taxonomy" id="589330"/>
    <lineage>
        <taxon>Bacteria</taxon>
        <taxon>Bacillati</taxon>
        <taxon>Actinomycetota</taxon>
        <taxon>Actinomycetes</taxon>
        <taxon>Pseudonocardiales</taxon>
        <taxon>Pseudonocardiaceae</taxon>
        <taxon>Amycolatopsis</taxon>
    </lineage>
</organism>
<keyword evidence="5" id="KW-0045">Antibiotic biosynthesis</keyword>
<dbReference type="CDD" id="cd05930">
    <property type="entry name" value="A_NRPS"/>
    <property type="match status" value="2"/>
</dbReference>
<dbReference type="Pfam" id="PF13193">
    <property type="entry name" value="AMP-binding_C"/>
    <property type="match status" value="2"/>
</dbReference>
<dbReference type="SUPFAM" id="SSF52777">
    <property type="entry name" value="CoA-dependent acyltransferases"/>
    <property type="match status" value="10"/>
</dbReference>
<keyword evidence="4" id="KW-0677">Repeat</keyword>
<dbReference type="InterPro" id="IPR020845">
    <property type="entry name" value="AMP-binding_CS"/>
</dbReference>
<comment type="cofactor">
    <cofactor evidence="1">
        <name>pantetheine 4'-phosphate</name>
        <dbReference type="ChEBI" id="CHEBI:47942"/>
    </cofactor>
</comment>
<dbReference type="InterPro" id="IPR045851">
    <property type="entry name" value="AMP-bd_C_sf"/>
</dbReference>
<dbReference type="EMBL" id="NMQT01000012">
    <property type="protein sequence ID" value="OXM58422.1"/>
    <property type="molecule type" value="Genomic_DNA"/>
</dbReference>
<sequence>MLNLTGAQLGIWTAQRLEPDSPYYVVGDVVEITGDQPVDLGVLTEAIRATAEEADSLRLRVFETPDGPRQQVSTEPLPSPDVVDLSGEADPETAAHARVEAERRRVAEACRGMLDRPLFAHLVLRLSESRVWFTQLGHHLVFDGYTAAMLARRTAARYTASVQGEDVPPSTFARFADLVEADRDYRVSERFEQDREYWRERFTPLPDLDDGGGASGPPENTVTARSVLPASDVARLRELGKRAGTTWGDALIACYAAFLHRVLGWTDVVFAMPLMCREGAALRTPAMAVNVLPLRVTVLPEDSGTELTTRVAGTLKEMRAHQRYRGEDLPQDLAVPGAGALLHGRGINLKAFDLKLDFAGSHGVMRNVAGGPPEDMGLSVLPTSDGGLLLGFEVDARTHDQAAVDAKLTALRCLITALTEPDGPVVGGADLVPAGERDALLEAWSTPAPSPDLAGVPELLAGLDPDQTALVSGDERLTGGELVTRVHRLARALRARGVGADDVVALALPRSADLVVALLAVLDAGAAFLPLDLAHPVERLRELAAEAGAVLTVAHDPKIVPGPQLLLGETDLSTLDSTPLEISRHPEHLAYVIFTSGSTGRPKGVLGRVGGLATLLRHHRATTVAETERAAGRRLRVAHTYSFAFDSALDQLMWLLFGHELHVYGTDVARDADELLAAFARDRIDVVDTTPSMAAPLVDAGLLDGPDRPALLVLGGEATPPALWRRVAESGVRARNMYGPTEATVDGAGCWLDAGEPTIGTAVPGTSVRVLDAALRPAPAGSPGELYLAGPHLARGYLGRPGATAERFVADPFGAPGDRMYRTGDLVRWVPGRGLEYLGRRDGQVKVRGHRVELGEVEAALAAVPGVRAAAAAVRGPRLVGYVVGEVVPDEVRAELAGRVPEHLVPAAVVLLDALPLTPNGKIDRIALPAPRAAAGRTAATDRERLLCATIAEVIGVDEVAVDDDFFALGGDSITAISVSSRLRAHGLDLRPRDLLARRSFEALAATSAEIGGPVAPPDEPDGVVPAPPIVRALLDPHPDVATVAGYTQWTAIRLDEDLPPTLLIEGVQTLLDHHDVLRLHSEDELRVRERGAVKASDVVIETTGDPAEVAAELAASLDLRTGVLRVALLPDHLVIVIHHLAVDGVSWRVLLPDLRAACAGEPLEPVGTSWRRHALLLAEQGESGARRGELDHWRGALDGPRLGHRPLDRAADTVATARRSVTVASPEQTDAVLMSLPAAYRAGPDDVLLAALVLALRSWRDAPVEAETVSLEGHGRDQDGLDLSRTVGWFTAEHPLRVPAAAVAASTDFDSACAGGDAAGKLLRAAKEAKRAVPDNGVGFGVLRYLDPLTRDELAAVPPPDVVLNYLGRFAALPGTGWRLPEEDPFAVTEPEAKSLEQVLALNCFVREDGSPRLAVEWTAASEVLDTGSVEALQEAWSRALEALAAHAARIGPDGGGLTPSDLPLVGLDQADIDALERLGRVEDVLPATPLQTGLSFHTLARGTEDTDVYVVQAVTLLSGALEADRMREAAAEVLRRHPALRVHLHTAGAGEVVQVVPADVTLDWRSASVSPEQVEMECRAELSRPFDPATPPLIRFLLLTLSPDEHRLVLTNHHALLDGWSMPLVGRTLLATYAELGGGPAAPVAPPLSEYHRVLGDRDPDAALAAWREALAGLDEGTRLAPASLESTVERPERVTVELGGEFSERLRAFSRERGITPTTVFQTAWGVLLARLTGRRDVVFGCPVSGRPADVPGVERMIGQLGSTIPVRVRFDAADTASTVLERVHTESVRLTDHHHTGLPDIQRAAGVGDLFDTMLVMENFPLSSRARTTLAPGLDLVGVDITDATHYPLTVIVLPGDEFTVGLGYQPQAFTRDEAESYGRWLRAVLHEIVADPARPVSRLRALDADEERAMLRLGEGPEPRRERGGMLAEFGRWVRETPDAEAVVCRDRSLTYTELDRRANRLANTLIDAGVKPQDPVAVLLRRDVDLVVALFGVIKAGAVHVPMDPDYPADRLAYMLGDIEPAAVVSTSDIEDLPVIHPDQLSTEDTDPAVPFSDDALAYVIYTSGTTGRPKGVAVPHRGVPSLIALQEDIVGIGTAERYLHFASTSFDVAFWQFMLPLLSGGTSVIAPEEVRVSGDDLLAYAAEHRVTGLNLLPSFLSAMPDDATVDPDVFFVVGAERLDPELARRWGNRRALFNAYGPTEVTINSVTWHYDPADPGPLPIGRPDPEVRAYVLDGGLLPVGTNVTGELYLAGPKLAQGYVGRAALTAERFVADPFGPPGERMYRTGDLVRWRPDGQIVFLGRADHQVKLRGFRIELGEIETALTAHDDVRASAVIVREDRLVAYVVPVDGTEPEPAALREYLAAELPAYMVPTAFVPLDRLPLGPSGKLDRAALPAPEARSDGGREPATPAEAVLLRVVRDLLGPDVGLDDGFLDAGGDSIASLRVVSRARREGLHLTARDVFEGGTVAGIAARCGEPERSEEAHAVGDAPLTPIMRDLLLRAGKAADGFCQWVEICVPSAGDVPRWRSVLDAILARHDVLRAHLVEDALRVPDVGAVTGADVLTAVRVSGDPRTVLDAEAGQVVARMDPRTGPLFRAVLADVGGERPGRLLLVAHHLVADAVTWRVLLDDVEQAFHGNTPHRRGQSFLGWARSLRAAAPHREDELPYWHGISSAPVATLGRTRLDPARDTVATARHHRIDVGADTTHAVLTALPTAYRTGPDTVLLTALSRAVAAWRGTDADLLVAAESHGRPGHTPDFAGTVDLAQTAGWFTAVHPARIAPPAGPLPDALRAVRDHLRAAGDGLGHGILGVEGPRPEIAWNYLGRFPAAPVTETPWQRPPDADPLGSGGGPEMPLPYALTVNAMVPDGGTLGVRFTWPSALFTEDEIVVLGEHFARALDELAADLPGPGEVMPLTPLQEVILRESRTAEEDPYPVQAAFTLSGDLDVEALRAAATALVRRQPNLGAVFPPSHEVQVIPAEPRAGFRVCEVSEVDTADTALDEELAEPFDLANGPLWRVTVLRHGPGRQTLVLTSHHLLSDGWSAPRILGELFALYAGKPLPDPVPPTRYTRLLAAADHSADVRAWRSELEGLPEGDHLPRTGGAAGPALFTVDGPLVAELTRLGAARGFTANTLLQGAWAAVLATHAGRPDVSFGVMTSNRTSDVDGVEEIIGLLANSVPVRARFTGTVAETLADLQARQQAMAGHHRIGLPELASLAGRERLFDSLLVFENYPVDPAKLREPAPGLTVTGTRFRERTHHPVSVTVVPGEDGWEGVLYAGEPQPLADDLVRFLRELPSWLDGDAAGFVGKR</sequence>
<evidence type="ECO:0000313" key="9">
    <source>
        <dbReference type="Proteomes" id="UP000215223"/>
    </source>
</evidence>
<dbReference type="PANTHER" id="PTHR45527:SF1">
    <property type="entry name" value="FATTY ACID SYNTHASE"/>
    <property type="match status" value="1"/>
</dbReference>
<dbReference type="GO" id="GO:0003824">
    <property type="term" value="F:catalytic activity"/>
    <property type="evidence" value="ECO:0007669"/>
    <property type="project" value="InterPro"/>
</dbReference>
<feature type="domain" description="Carrier" evidence="7">
    <location>
        <begin position="2412"/>
        <end position="2485"/>
    </location>
</feature>
<dbReference type="GO" id="GO:0005737">
    <property type="term" value="C:cytoplasm"/>
    <property type="evidence" value="ECO:0007669"/>
    <property type="project" value="TreeGrafter"/>
</dbReference>
<feature type="region of interest" description="Disordered" evidence="6">
    <location>
        <begin position="65"/>
        <end position="99"/>
    </location>
</feature>
<accession>A0A229SHS2</accession>
<evidence type="ECO:0000313" key="8">
    <source>
        <dbReference type="EMBL" id="OXM58422.1"/>
    </source>
</evidence>
<keyword evidence="2" id="KW-0596">Phosphopantetheine</keyword>
<dbReference type="OrthoDB" id="2472181at2"/>
<dbReference type="InterPro" id="IPR023213">
    <property type="entry name" value="CAT-like_dom_sf"/>
</dbReference>
<dbReference type="InterPro" id="IPR000873">
    <property type="entry name" value="AMP-dep_synth/lig_dom"/>
</dbReference>
<dbReference type="SMART" id="SM00823">
    <property type="entry name" value="PKS_PP"/>
    <property type="match status" value="2"/>
</dbReference>
<dbReference type="Gene3D" id="3.30.559.10">
    <property type="entry name" value="Chloramphenicol acetyltransferase-like domain"/>
    <property type="match status" value="5"/>
</dbReference>
<evidence type="ECO:0000259" key="7">
    <source>
        <dbReference type="PROSITE" id="PS50075"/>
    </source>
</evidence>
<dbReference type="Gene3D" id="3.40.50.980">
    <property type="match status" value="4"/>
</dbReference>
<evidence type="ECO:0000256" key="2">
    <source>
        <dbReference type="ARBA" id="ARBA00022450"/>
    </source>
</evidence>
<gene>
    <name evidence="8" type="ORF">CFP71_03005</name>
</gene>
<dbReference type="Pfam" id="PF00501">
    <property type="entry name" value="AMP-binding"/>
    <property type="match status" value="2"/>
</dbReference>
<dbReference type="GO" id="GO:0044550">
    <property type="term" value="P:secondary metabolite biosynthetic process"/>
    <property type="evidence" value="ECO:0007669"/>
    <property type="project" value="TreeGrafter"/>
</dbReference>
<dbReference type="InterPro" id="IPR010071">
    <property type="entry name" value="AA_adenyl_dom"/>
</dbReference>
<proteinExistence type="predicted"/>
<dbReference type="FunFam" id="3.30.300.30:FF:000010">
    <property type="entry name" value="Enterobactin synthetase component F"/>
    <property type="match status" value="1"/>
</dbReference>
<evidence type="ECO:0000256" key="4">
    <source>
        <dbReference type="ARBA" id="ARBA00022737"/>
    </source>
</evidence>
<dbReference type="PROSITE" id="PS00012">
    <property type="entry name" value="PHOSPHOPANTETHEINE"/>
    <property type="match status" value="1"/>
</dbReference>
<reference evidence="8 9" key="1">
    <citation type="submission" date="2017-07" db="EMBL/GenBank/DDBJ databases">
        <title>Amycolatopsis thailandensis Genome sequencing and assembly.</title>
        <authorList>
            <person name="Kaur N."/>
            <person name="Mayilraj S."/>
        </authorList>
    </citation>
    <scope>NUCLEOTIDE SEQUENCE [LARGE SCALE GENOMIC DNA]</scope>
    <source>
        <strain evidence="8 9">JCM 16380</strain>
    </source>
</reference>
<dbReference type="GO" id="GO:0043041">
    <property type="term" value="P:amino acid activation for nonribosomal peptide biosynthetic process"/>
    <property type="evidence" value="ECO:0007669"/>
    <property type="project" value="TreeGrafter"/>
</dbReference>
<dbReference type="FunFam" id="3.40.50.980:FF:000001">
    <property type="entry name" value="Non-ribosomal peptide synthetase"/>
    <property type="match status" value="1"/>
</dbReference>
<evidence type="ECO:0000256" key="5">
    <source>
        <dbReference type="ARBA" id="ARBA00023194"/>
    </source>
</evidence>
<keyword evidence="9" id="KW-1185">Reference proteome</keyword>
<dbReference type="InterPro" id="IPR020806">
    <property type="entry name" value="PKS_PP-bd"/>
</dbReference>
<dbReference type="Proteomes" id="UP000215223">
    <property type="component" value="Unassembled WGS sequence"/>
</dbReference>
<dbReference type="SUPFAM" id="SSF47336">
    <property type="entry name" value="ACP-like"/>
    <property type="match status" value="2"/>
</dbReference>
<dbReference type="Pfam" id="PF00668">
    <property type="entry name" value="Condensation"/>
    <property type="match status" value="5"/>
</dbReference>
<dbReference type="GO" id="GO:0017000">
    <property type="term" value="P:antibiotic biosynthetic process"/>
    <property type="evidence" value="ECO:0007669"/>
    <property type="project" value="UniProtKB-KW"/>
</dbReference>
<dbReference type="GO" id="GO:0031177">
    <property type="term" value="F:phosphopantetheine binding"/>
    <property type="evidence" value="ECO:0007669"/>
    <property type="project" value="InterPro"/>
</dbReference>
<dbReference type="InterPro" id="IPR006162">
    <property type="entry name" value="Ppantetheine_attach_site"/>
</dbReference>
<dbReference type="Pfam" id="PF00550">
    <property type="entry name" value="PP-binding"/>
    <property type="match status" value="2"/>
</dbReference>